<evidence type="ECO:0000313" key="1">
    <source>
        <dbReference type="EMBL" id="KAJ3543778.1"/>
    </source>
</evidence>
<gene>
    <name evidence="1" type="ORF">NM688_g5823</name>
</gene>
<comment type="caution">
    <text evidence="1">The sequence shown here is derived from an EMBL/GenBank/DDBJ whole genome shotgun (WGS) entry which is preliminary data.</text>
</comment>
<organism evidence="1 2">
    <name type="scientific">Phlebia brevispora</name>
    <dbReference type="NCBI Taxonomy" id="194682"/>
    <lineage>
        <taxon>Eukaryota</taxon>
        <taxon>Fungi</taxon>
        <taxon>Dikarya</taxon>
        <taxon>Basidiomycota</taxon>
        <taxon>Agaricomycotina</taxon>
        <taxon>Agaricomycetes</taxon>
        <taxon>Polyporales</taxon>
        <taxon>Meruliaceae</taxon>
        <taxon>Phlebia</taxon>
    </lineage>
</organism>
<accession>A0ACC1SPE1</accession>
<proteinExistence type="predicted"/>
<sequence>MPNKSSNKPSYRGLGFRVCAKCGKSKDDGVTLLQCSACGVDFYCGGECQRADWPSHKDKCRINRQARERLAASPERTQEVEALRRWTRVHRPTLFYLSLQELGVLQDPSVADRTLFMVKVRSRPQETNERRRFEITEASPFPIDEVGEAAPQIRQAIETVRAAHRQPNYGTYMLFVLPDDVLCPPNLIPLDFEMGGVLPMHHTPKDMIDIVNQGRLL</sequence>
<dbReference type="Proteomes" id="UP001148662">
    <property type="component" value="Unassembled WGS sequence"/>
</dbReference>
<evidence type="ECO:0000313" key="2">
    <source>
        <dbReference type="Proteomes" id="UP001148662"/>
    </source>
</evidence>
<keyword evidence="2" id="KW-1185">Reference proteome</keyword>
<protein>
    <submittedName>
        <fullName evidence="1">Uncharacterized protein</fullName>
    </submittedName>
</protein>
<name>A0ACC1SPE1_9APHY</name>
<reference evidence="1" key="1">
    <citation type="submission" date="2022-07" db="EMBL/GenBank/DDBJ databases">
        <title>Genome Sequence of Phlebia brevispora.</title>
        <authorList>
            <person name="Buettner E."/>
        </authorList>
    </citation>
    <scope>NUCLEOTIDE SEQUENCE</scope>
    <source>
        <strain evidence="1">MPL23</strain>
    </source>
</reference>
<dbReference type="EMBL" id="JANHOG010001113">
    <property type="protein sequence ID" value="KAJ3543778.1"/>
    <property type="molecule type" value="Genomic_DNA"/>
</dbReference>